<dbReference type="Proteomes" id="UP000295443">
    <property type="component" value="Unassembled WGS sequence"/>
</dbReference>
<feature type="binding site" evidence="5">
    <location>
        <position position="44"/>
    </location>
    <ligand>
        <name>Mg(2+)</name>
        <dbReference type="ChEBI" id="CHEBI:18420"/>
        <label>1</label>
        <note>catalytic</note>
    </ligand>
</feature>
<accession>A0A4R1B604</accession>
<dbReference type="GO" id="GO:0046872">
    <property type="term" value="F:metal ion binding"/>
    <property type="evidence" value="ECO:0007669"/>
    <property type="project" value="UniProtKB-KW"/>
</dbReference>
<evidence type="ECO:0000256" key="4">
    <source>
        <dbReference type="ARBA" id="ARBA00022842"/>
    </source>
</evidence>
<dbReference type="GO" id="GO:0006020">
    <property type="term" value="P:inositol metabolic process"/>
    <property type="evidence" value="ECO:0007669"/>
    <property type="project" value="TreeGrafter"/>
</dbReference>
<dbReference type="RefSeq" id="WP_131447998.1">
    <property type="nucleotide sequence ID" value="NZ_SJZB01000042.1"/>
</dbReference>
<feature type="binding site" evidence="5">
    <location>
        <position position="68"/>
    </location>
    <ligand>
        <name>Mg(2+)</name>
        <dbReference type="ChEBI" id="CHEBI:18420"/>
        <label>1</label>
        <note>catalytic</note>
    </ligand>
</feature>
<keyword evidence="7" id="KW-1185">Reference proteome</keyword>
<proteinExistence type="inferred from homology"/>
<dbReference type="GO" id="GO:0007165">
    <property type="term" value="P:signal transduction"/>
    <property type="evidence" value="ECO:0007669"/>
    <property type="project" value="TreeGrafter"/>
</dbReference>
<evidence type="ECO:0000256" key="1">
    <source>
        <dbReference type="ARBA" id="ARBA00009759"/>
    </source>
</evidence>
<evidence type="ECO:0000256" key="5">
    <source>
        <dbReference type="PIRSR" id="PIRSR600760-2"/>
    </source>
</evidence>
<gene>
    <name evidence="6" type="ORF">EZJ19_11785</name>
</gene>
<dbReference type="AlphaFoldDB" id="A0A4R1B604"/>
<dbReference type="GO" id="GO:0046854">
    <property type="term" value="P:phosphatidylinositol phosphate biosynthetic process"/>
    <property type="evidence" value="ECO:0007669"/>
    <property type="project" value="InterPro"/>
</dbReference>
<evidence type="ECO:0000256" key="3">
    <source>
        <dbReference type="ARBA" id="ARBA00022801"/>
    </source>
</evidence>
<keyword evidence="3" id="KW-0378">Hydrolase</keyword>
<protein>
    <submittedName>
        <fullName evidence="6">Inositol monophosphatase family protein</fullName>
    </submittedName>
</protein>
<sequence>MPRYLKVAHARKDDGSLFTEADLAAQNALIERLRAIEPYPVLGEEMDDAAHKRLWQEGHDGLWCVDPIDGTTNFVSGMPFFAMSVALLRQGRPLLGVVYDPQADECFYAEAGAGAFVDGDRLPLKSVPERLERSIAGVDFKRIPRALAGCLAAEHPYSSQRNLGASTLDWCYLAAGRLHVYLHGGQKLWDYAAGALILTEAGGRVSQLDGAEFWSGAPWSRSAVAACTPELHAQWRDWLAARPHQ</sequence>
<dbReference type="Gene3D" id="3.40.190.80">
    <property type="match status" value="1"/>
</dbReference>
<dbReference type="SUPFAM" id="SSF56655">
    <property type="entry name" value="Carbohydrate phosphatase"/>
    <property type="match status" value="1"/>
</dbReference>
<evidence type="ECO:0000313" key="7">
    <source>
        <dbReference type="Proteomes" id="UP000295443"/>
    </source>
</evidence>
<evidence type="ECO:0000256" key="2">
    <source>
        <dbReference type="ARBA" id="ARBA00022723"/>
    </source>
</evidence>
<feature type="binding site" evidence="5">
    <location>
        <position position="190"/>
    </location>
    <ligand>
        <name>Mg(2+)</name>
        <dbReference type="ChEBI" id="CHEBI:18420"/>
        <label>1</label>
        <note>catalytic</note>
    </ligand>
</feature>
<dbReference type="OrthoDB" id="9785695at2"/>
<dbReference type="InterPro" id="IPR000760">
    <property type="entry name" value="Inositol_monophosphatase-like"/>
</dbReference>
<dbReference type="InterPro" id="IPR020583">
    <property type="entry name" value="Inositol_monoP_metal-BS"/>
</dbReference>
<evidence type="ECO:0000313" key="6">
    <source>
        <dbReference type="EMBL" id="TCJ13000.1"/>
    </source>
</evidence>
<dbReference type="CDD" id="cd01637">
    <property type="entry name" value="IMPase_like"/>
    <property type="match status" value="1"/>
</dbReference>
<dbReference type="GO" id="GO:0008934">
    <property type="term" value="F:inositol monophosphate 1-phosphatase activity"/>
    <property type="evidence" value="ECO:0007669"/>
    <property type="project" value="TreeGrafter"/>
</dbReference>
<comment type="caution">
    <text evidence="6">The sequence shown here is derived from an EMBL/GenBank/DDBJ whole genome shotgun (WGS) entry which is preliminary data.</text>
</comment>
<dbReference type="Gene3D" id="3.30.540.10">
    <property type="entry name" value="Fructose-1,6-Bisphosphatase, subunit A, domain 1"/>
    <property type="match status" value="1"/>
</dbReference>
<feature type="binding site" evidence="5">
    <location>
        <position position="69"/>
    </location>
    <ligand>
        <name>Mg(2+)</name>
        <dbReference type="ChEBI" id="CHEBI:18420"/>
        <label>1</label>
        <note>catalytic</note>
    </ligand>
</feature>
<dbReference type="PRINTS" id="PR00377">
    <property type="entry name" value="IMPHPHTASES"/>
</dbReference>
<dbReference type="Pfam" id="PF00459">
    <property type="entry name" value="Inositol_P"/>
    <property type="match status" value="1"/>
</dbReference>
<keyword evidence="4 5" id="KW-0460">Magnesium</keyword>
<comment type="cofactor">
    <cofactor evidence="5">
        <name>Mg(2+)</name>
        <dbReference type="ChEBI" id="CHEBI:18420"/>
    </cofactor>
</comment>
<feature type="binding site" evidence="5">
    <location>
        <position position="66"/>
    </location>
    <ligand>
        <name>Mg(2+)</name>
        <dbReference type="ChEBI" id="CHEBI:18420"/>
        <label>1</label>
        <note>catalytic</note>
    </ligand>
</feature>
<organism evidence="6 7">
    <name type="scientific">Parasulfuritortus cantonensis</name>
    <dbReference type="NCBI Taxonomy" id="2528202"/>
    <lineage>
        <taxon>Bacteria</taxon>
        <taxon>Pseudomonadati</taxon>
        <taxon>Pseudomonadota</taxon>
        <taxon>Betaproteobacteria</taxon>
        <taxon>Nitrosomonadales</taxon>
        <taxon>Thiobacillaceae</taxon>
        <taxon>Parasulfuritortus</taxon>
    </lineage>
</organism>
<comment type="similarity">
    <text evidence="1">Belongs to the inositol monophosphatase superfamily.</text>
</comment>
<keyword evidence="2 5" id="KW-0479">Metal-binding</keyword>
<dbReference type="PROSITE" id="PS00630">
    <property type="entry name" value="IMP_2"/>
    <property type="match status" value="1"/>
</dbReference>
<dbReference type="PANTHER" id="PTHR20854">
    <property type="entry name" value="INOSITOL MONOPHOSPHATASE"/>
    <property type="match status" value="1"/>
</dbReference>
<dbReference type="InterPro" id="IPR020550">
    <property type="entry name" value="Inositol_monophosphatase_CS"/>
</dbReference>
<reference evidence="6 7" key="1">
    <citation type="submission" date="2019-03" db="EMBL/GenBank/DDBJ databases">
        <title>Genome sequence of Thiobacillaceae bacterium LSR1, a sulfur-oxidizing bacterium isolated from freshwater sediment.</title>
        <authorList>
            <person name="Li S."/>
        </authorList>
    </citation>
    <scope>NUCLEOTIDE SEQUENCE [LARGE SCALE GENOMIC DNA]</scope>
    <source>
        <strain evidence="6 7">LSR1</strain>
    </source>
</reference>
<dbReference type="EMBL" id="SJZB01000042">
    <property type="protein sequence ID" value="TCJ13000.1"/>
    <property type="molecule type" value="Genomic_DNA"/>
</dbReference>
<dbReference type="PANTHER" id="PTHR20854:SF4">
    <property type="entry name" value="INOSITOL-1-MONOPHOSPHATASE-RELATED"/>
    <property type="match status" value="1"/>
</dbReference>
<dbReference type="PROSITE" id="PS00629">
    <property type="entry name" value="IMP_1"/>
    <property type="match status" value="1"/>
</dbReference>
<name>A0A4R1B604_9PROT</name>